<evidence type="ECO:0000259" key="1">
    <source>
        <dbReference type="Pfam" id="PF13456"/>
    </source>
</evidence>
<dbReference type="InterPro" id="IPR052929">
    <property type="entry name" value="RNase_H-like_EbsB-rel"/>
</dbReference>
<dbReference type="AlphaFoldDB" id="A0A1R3GQ51"/>
<protein>
    <recommendedName>
        <fullName evidence="1">RNase H type-1 domain-containing protein</fullName>
    </recommendedName>
</protein>
<dbReference type="PANTHER" id="PTHR47074">
    <property type="entry name" value="BNAC02G40300D PROTEIN"/>
    <property type="match status" value="1"/>
</dbReference>
<gene>
    <name evidence="2" type="ORF">COLO4_33916</name>
</gene>
<accession>A0A1R3GQ51</accession>
<dbReference type="GO" id="GO:0003676">
    <property type="term" value="F:nucleic acid binding"/>
    <property type="evidence" value="ECO:0007669"/>
    <property type="project" value="InterPro"/>
</dbReference>
<dbReference type="InterPro" id="IPR002156">
    <property type="entry name" value="RNaseH_domain"/>
</dbReference>
<dbReference type="EMBL" id="AWUE01021947">
    <property type="protein sequence ID" value="OMO60179.1"/>
    <property type="molecule type" value="Genomic_DNA"/>
</dbReference>
<dbReference type="Pfam" id="PF13456">
    <property type="entry name" value="RVT_3"/>
    <property type="match status" value="1"/>
</dbReference>
<proteinExistence type="predicted"/>
<evidence type="ECO:0000313" key="3">
    <source>
        <dbReference type="Proteomes" id="UP000187203"/>
    </source>
</evidence>
<name>A0A1R3GQ51_9ROSI</name>
<dbReference type="Proteomes" id="UP000187203">
    <property type="component" value="Unassembled WGS sequence"/>
</dbReference>
<feature type="domain" description="RNase H type-1" evidence="1">
    <location>
        <begin position="93"/>
        <end position="143"/>
    </location>
</feature>
<evidence type="ECO:0000313" key="2">
    <source>
        <dbReference type="EMBL" id="OMO60179.1"/>
    </source>
</evidence>
<comment type="caution">
    <text evidence="2">The sequence shown here is derived from an EMBL/GenBank/DDBJ whole genome shotgun (WGS) entry which is preliminary data.</text>
</comment>
<reference evidence="3" key="1">
    <citation type="submission" date="2013-09" db="EMBL/GenBank/DDBJ databases">
        <title>Corchorus olitorius genome sequencing.</title>
        <authorList>
            <person name="Alam M."/>
            <person name="Haque M.S."/>
            <person name="Islam M.S."/>
            <person name="Emdad E.M."/>
            <person name="Islam M.M."/>
            <person name="Ahmed B."/>
            <person name="Halim A."/>
            <person name="Hossen Q.M.M."/>
            <person name="Hossain M.Z."/>
            <person name="Ahmed R."/>
            <person name="Khan M.M."/>
            <person name="Islam R."/>
            <person name="Rashid M.M."/>
            <person name="Khan S.A."/>
            <person name="Rahman M.S."/>
            <person name="Alam M."/>
            <person name="Yahiya A.S."/>
            <person name="Khan M.S."/>
            <person name="Azam M.S."/>
            <person name="Haque T."/>
            <person name="Lashkar M.Z.H."/>
            <person name="Akhand A.I."/>
            <person name="Morshed G."/>
            <person name="Roy S."/>
            <person name="Uddin K.S."/>
            <person name="Rabeya T."/>
            <person name="Hossain A.S."/>
            <person name="Chowdhury A."/>
            <person name="Snigdha A.R."/>
            <person name="Mortoza M.S."/>
            <person name="Matin S.A."/>
            <person name="Hoque S.M.E."/>
            <person name="Islam M.K."/>
            <person name="Roy D.K."/>
            <person name="Haider R."/>
            <person name="Moosa M.M."/>
            <person name="Elias S.M."/>
            <person name="Hasan A.M."/>
            <person name="Jahan S."/>
            <person name="Shafiuddin M."/>
            <person name="Mahmood N."/>
            <person name="Shommy N.S."/>
        </authorList>
    </citation>
    <scope>NUCLEOTIDE SEQUENCE [LARGE SCALE GENOMIC DNA]</scope>
    <source>
        <strain evidence="3">cv. O-4</strain>
    </source>
</reference>
<sequence>MSQELDDGSRSADGFFGATKWRDVALITSWAVWNDRNTEFHDGVRRFPQHTVEFIRSYVMEFQRCQEAVTIVSKPVTNVRWEAPLRGVIKIKFDGSFQAAAKTGSFGTVGRDCNGQIMGSVAGRFEYVADAFATEAKAAIKAIDGLGILGLETS</sequence>
<organism evidence="2 3">
    <name type="scientific">Corchorus olitorius</name>
    <dbReference type="NCBI Taxonomy" id="93759"/>
    <lineage>
        <taxon>Eukaryota</taxon>
        <taxon>Viridiplantae</taxon>
        <taxon>Streptophyta</taxon>
        <taxon>Embryophyta</taxon>
        <taxon>Tracheophyta</taxon>
        <taxon>Spermatophyta</taxon>
        <taxon>Magnoliopsida</taxon>
        <taxon>eudicotyledons</taxon>
        <taxon>Gunneridae</taxon>
        <taxon>Pentapetalae</taxon>
        <taxon>rosids</taxon>
        <taxon>malvids</taxon>
        <taxon>Malvales</taxon>
        <taxon>Malvaceae</taxon>
        <taxon>Grewioideae</taxon>
        <taxon>Apeibeae</taxon>
        <taxon>Corchorus</taxon>
    </lineage>
</organism>
<dbReference type="GO" id="GO:0004523">
    <property type="term" value="F:RNA-DNA hybrid ribonuclease activity"/>
    <property type="evidence" value="ECO:0007669"/>
    <property type="project" value="InterPro"/>
</dbReference>
<keyword evidence="3" id="KW-1185">Reference proteome</keyword>
<dbReference type="OrthoDB" id="1748820at2759"/>
<dbReference type="PANTHER" id="PTHR47074:SF61">
    <property type="entry name" value="RNASE H TYPE-1 DOMAIN-CONTAINING PROTEIN"/>
    <property type="match status" value="1"/>
</dbReference>